<dbReference type="InterPro" id="IPR056823">
    <property type="entry name" value="TEN-like_YD-shell"/>
</dbReference>
<feature type="domain" description="Teneurin-like YD-shell" evidence="3">
    <location>
        <begin position="40"/>
        <end position="137"/>
    </location>
</feature>
<protein>
    <recommendedName>
        <fullName evidence="3">Teneurin-like YD-shell domain-containing protein</fullName>
    </recommendedName>
</protein>
<keyword evidence="2" id="KW-0732">Signal</keyword>
<evidence type="ECO:0000259" key="3">
    <source>
        <dbReference type="Pfam" id="PF25023"/>
    </source>
</evidence>
<evidence type="ECO:0000313" key="4">
    <source>
        <dbReference type="EMBL" id="RMT50368.1"/>
    </source>
</evidence>
<dbReference type="Pfam" id="PF25023">
    <property type="entry name" value="TEN_YD-shell"/>
    <property type="match status" value="1"/>
</dbReference>
<dbReference type="AlphaFoldDB" id="A0A3M5LQQ9"/>
<gene>
    <name evidence="4" type="ORF">ALP48_200014</name>
</gene>
<dbReference type="Proteomes" id="UP000268096">
    <property type="component" value="Unassembled WGS sequence"/>
</dbReference>
<evidence type="ECO:0000313" key="5">
    <source>
        <dbReference type="Proteomes" id="UP000268096"/>
    </source>
</evidence>
<dbReference type="PANTHER" id="PTHR32305">
    <property type="match status" value="1"/>
</dbReference>
<feature type="signal peptide" evidence="2">
    <location>
        <begin position="1"/>
        <end position="35"/>
    </location>
</feature>
<evidence type="ECO:0000256" key="1">
    <source>
        <dbReference type="ARBA" id="ARBA00022737"/>
    </source>
</evidence>
<evidence type="ECO:0000256" key="2">
    <source>
        <dbReference type="SAM" id="SignalP"/>
    </source>
</evidence>
<dbReference type="NCBIfam" id="TIGR03696">
    <property type="entry name" value="Rhs_assc_core"/>
    <property type="match status" value="1"/>
</dbReference>
<feature type="chain" id="PRO_5018054870" description="Teneurin-like YD-shell domain-containing protein" evidence="2">
    <location>
        <begin position="36"/>
        <end position="325"/>
    </location>
</feature>
<organism evidence="4 5">
    <name type="scientific">Pseudomonas syringae pv. solidagae</name>
    <dbReference type="NCBI Taxonomy" id="264458"/>
    <lineage>
        <taxon>Bacteria</taxon>
        <taxon>Pseudomonadati</taxon>
        <taxon>Pseudomonadota</taxon>
        <taxon>Gammaproteobacteria</taxon>
        <taxon>Pseudomonadales</taxon>
        <taxon>Pseudomonadaceae</taxon>
        <taxon>Pseudomonas</taxon>
        <taxon>Pseudomonas syringae</taxon>
    </lineage>
</organism>
<proteinExistence type="predicted"/>
<dbReference type="InterPro" id="IPR022385">
    <property type="entry name" value="Rhs_assc_core"/>
</dbReference>
<accession>A0A3M5LQQ9</accession>
<dbReference type="EMBL" id="RBTH01000050">
    <property type="protein sequence ID" value="RMT50368.1"/>
    <property type="molecule type" value="Genomic_DNA"/>
</dbReference>
<dbReference type="Gene3D" id="2.180.10.10">
    <property type="entry name" value="RHS repeat-associated core"/>
    <property type="match status" value="1"/>
</dbReference>
<name>A0A3M5LQQ9_PSESX</name>
<keyword evidence="1" id="KW-0677">Repeat</keyword>
<sequence>MIGCQGNRTMQIIKKLFRKVSVAMLALVVTHAALANTVTYFHNDISGSPMVATDETGNLLWKESYKPYGEKLTQTSPSSSNKIGFHGKVFDDNSGLSYMGARYYDPLLGRFMGADPVDFQESNLHSFNRYAYANNNPYKFSDPSGLYADLIIETMSLAVGMASFHQNVKEGNYGAAALDGVGIAADGVLAAIPMVPGAAGLAIQGARGLERASDIRPHLDNATSSGAPDFLISPNGTVFPVPKGATGPSPNVNRAGNITGSAFINGKGGDNGQVSALRLMNPTRPLGKNPGYKNGYIKYENRLDQGVDPYTGRTLSHSKSHFLIE</sequence>
<comment type="caution">
    <text evidence="4">The sequence shown here is derived from an EMBL/GenBank/DDBJ whole genome shotgun (WGS) entry which is preliminary data.</text>
</comment>
<dbReference type="InterPro" id="IPR050708">
    <property type="entry name" value="T6SS_VgrG/RHS"/>
</dbReference>
<dbReference type="PANTHER" id="PTHR32305:SF17">
    <property type="entry name" value="TRNA NUCLEASE WAPA"/>
    <property type="match status" value="1"/>
</dbReference>
<reference evidence="4 5" key="1">
    <citation type="submission" date="2018-08" db="EMBL/GenBank/DDBJ databases">
        <title>Recombination of ecologically and evolutionarily significant loci maintains genetic cohesion in the Pseudomonas syringae species complex.</title>
        <authorList>
            <person name="Dillon M."/>
            <person name="Thakur S."/>
            <person name="Almeida R.N.D."/>
            <person name="Weir B.S."/>
            <person name="Guttman D.S."/>
        </authorList>
    </citation>
    <scope>NUCLEOTIDE SEQUENCE [LARGE SCALE GENOMIC DNA]</scope>
    <source>
        <strain evidence="4 5">ICMP 16926</strain>
    </source>
</reference>